<dbReference type="EMBL" id="CAMXCT010006554">
    <property type="protein sequence ID" value="CAI4015838.1"/>
    <property type="molecule type" value="Genomic_DNA"/>
</dbReference>
<name>A0A9P1GK02_9DINO</name>
<dbReference type="EMBL" id="CAMXCT020006554">
    <property type="protein sequence ID" value="CAL1169213.1"/>
    <property type="molecule type" value="Genomic_DNA"/>
</dbReference>
<reference evidence="2" key="1">
    <citation type="submission" date="2022-10" db="EMBL/GenBank/DDBJ databases">
        <authorList>
            <person name="Chen Y."/>
            <person name="Dougan E. K."/>
            <person name="Chan C."/>
            <person name="Rhodes N."/>
            <person name="Thang M."/>
        </authorList>
    </citation>
    <scope>NUCLEOTIDE SEQUENCE</scope>
</reference>
<comment type="caution">
    <text evidence="2">The sequence shown here is derived from an EMBL/GenBank/DDBJ whole genome shotgun (WGS) entry which is preliminary data.</text>
</comment>
<evidence type="ECO:0000256" key="1">
    <source>
        <dbReference type="SAM" id="Phobius"/>
    </source>
</evidence>
<evidence type="ECO:0000313" key="2">
    <source>
        <dbReference type="EMBL" id="CAI4015838.1"/>
    </source>
</evidence>
<evidence type="ECO:0000313" key="3">
    <source>
        <dbReference type="EMBL" id="CAL1169213.1"/>
    </source>
</evidence>
<gene>
    <name evidence="2" type="ORF">C1SCF055_LOCUS40641</name>
</gene>
<dbReference type="AlphaFoldDB" id="A0A9P1GK02"/>
<evidence type="ECO:0000313" key="5">
    <source>
        <dbReference type="Proteomes" id="UP001152797"/>
    </source>
</evidence>
<dbReference type="Proteomes" id="UP001152797">
    <property type="component" value="Unassembled WGS sequence"/>
</dbReference>
<keyword evidence="1" id="KW-1133">Transmembrane helix</keyword>
<keyword evidence="1" id="KW-0812">Transmembrane</keyword>
<sequence length="534" mass="58112">MGEIRTAETIQEQRRQQCQMSTLCVLGSSVLTTLIIMLAFPAKVVVPASEPAKPAAKPYPAACSAHTNCADQQGDCCPTNAGILMGCCSQINAETNLSPFHGMCYAPTPAKNVTTLPTDDYMAKWAQPLWGAGGSNRDDLNAIRQMGFRVLRVYGNDPRLSHVGFLNRCKALGLKVVVAFSDWPYTQDPDGMCATAPPYSCFAEVRQQFSAMLANGFVWRDMKNGGEAQYHPAIEAIILINEPELKITYQGQIAKESLSKGYYTKVLLSALDGALSAESDLKLAGPKPPFTVVHSFSTCESCISSVAGNKAGEVPVGNHAALGFFYDFVLGALKPELFDYKPQHDLKEALQNRWALGFNTQDTSDVICSQVLEPLKDTPLSGLPIWAGEYKAWYQSMPESKVKDFKQDFATVTSWLGQSGSCDGKGAPITGVSLFEFQVSYFKGPGDHQMTFGIYELGSTQLGSTAKAEETKWQDFPVWCRRQRRNNDGDSWAQAAAEAFSWGVEVMGGTVLDDSKCPKDAENAAVAEELAVQV</sequence>
<feature type="transmembrane region" description="Helical" evidence="1">
    <location>
        <begin position="20"/>
        <end position="40"/>
    </location>
</feature>
<proteinExistence type="predicted"/>
<evidence type="ECO:0000313" key="4">
    <source>
        <dbReference type="EMBL" id="CAL4803150.1"/>
    </source>
</evidence>
<dbReference type="EMBL" id="CAMXCT030006554">
    <property type="protein sequence ID" value="CAL4803150.1"/>
    <property type="molecule type" value="Genomic_DNA"/>
</dbReference>
<reference evidence="3" key="2">
    <citation type="submission" date="2024-04" db="EMBL/GenBank/DDBJ databases">
        <authorList>
            <person name="Chen Y."/>
            <person name="Shah S."/>
            <person name="Dougan E. K."/>
            <person name="Thang M."/>
            <person name="Chan C."/>
        </authorList>
    </citation>
    <scope>NUCLEOTIDE SEQUENCE [LARGE SCALE GENOMIC DNA]</scope>
</reference>
<organism evidence="2">
    <name type="scientific">Cladocopium goreaui</name>
    <dbReference type="NCBI Taxonomy" id="2562237"/>
    <lineage>
        <taxon>Eukaryota</taxon>
        <taxon>Sar</taxon>
        <taxon>Alveolata</taxon>
        <taxon>Dinophyceae</taxon>
        <taxon>Suessiales</taxon>
        <taxon>Symbiodiniaceae</taxon>
        <taxon>Cladocopium</taxon>
    </lineage>
</organism>
<dbReference type="OrthoDB" id="441695at2759"/>
<dbReference type="SUPFAM" id="SSF51445">
    <property type="entry name" value="(Trans)glycosidases"/>
    <property type="match status" value="1"/>
</dbReference>
<accession>A0A9P1GK02</accession>
<dbReference type="InterPro" id="IPR017853">
    <property type="entry name" value="GH"/>
</dbReference>
<dbReference type="Gene3D" id="3.20.20.80">
    <property type="entry name" value="Glycosidases"/>
    <property type="match status" value="1"/>
</dbReference>
<protein>
    <submittedName>
        <fullName evidence="4">Prostaglandin F synthase</fullName>
    </submittedName>
</protein>
<keyword evidence="5" id="KW-1185">Reference proteome</keyword>
<keyword evidence="1" id="KW-0472">Membrane</keyword>